<evidence type="ECO:0000256" key="4">
    <source>
        <dbReference type="ARBA" id="ARBA00023004"/>
    </source>
</evidence>
<proteinExistence type="predicted"/>
<evidence type="ECO:0000256" key="2">
    <source>
        <dbReference type="ARBA" id="ARBA00022490"/>
    </source>
</evidence>
<dbReference type="PANTHER" id="PTHR36438:SF1">
    <property type="entry name" value="IRON-SULFUR CLUSTER REPAIR PROTEIN YTFE"/>
    <property type="match status" value="1"/>
</dbReference>
<comment type="subcellular location">
    <subcellularLocation>
        <location evidence="1">Cytoplasm</location>
    </subcellularLocation>
</comment>
<dbReference type="KEGG" id="ksd:KS2013_527"/>
<protein>
    <submittedName>
        <fullName evidence="6">Iron-sulfur cluster repair di-iron protein</fullName>
    </submittedName>
</protein>
<gene>
    <name evidence="6" type="ORF">KS2013_527</name>
</gene>
<evidence type="ECO:0000313" key="6">
    <source>
        <dbReference type="EMBL" id="AOE49251.1"/>
    </source>
</evidence>
<keyword evidence="3" id="KW-0479">Metal-binding</keyword>
<dbReference type="Pfam" id="PF04405">
    <property type="entry name" value="ScdA_N"/>
    <property type="match status" value="1"/>
</dbReference>
<dbReference type="Gene3D" id="1.20.120.520">
    <property type="entry name" value="nmb1532 protein domain like"/>
    <property type="match status" value="1"/>
</dbReference>
<organism evidence="6 7">
    <name type="scientific">Kangiella sediminilitoris</name>
    <dbReference type="NCBI Taxonomy" id="1144748"/>
    <lineage>
        <taxon>Bacteria</taxon>
        <taxon>Pseudomonadati</taxon>
        <taxon>Pseudomonadota</taxon>
        <taxon>Gammaproteobacteria</taxon>
        <taxon>Kangiellales</taxon>
        <taxon>Kangiellaceae</taxon>
        <taxon>Kangiella</taxon>
    </lineage>
</organism>
<keyword evidence="4" id="KW-0408">Iron</keyword>
<dbReference type="InterPro" id="IPR012312">
    <property type="entry name" value="Hemerythrin-like"/>
</dbReference>
<dbReference type="STRING" id="1144748.KS2013_527"/>
<keyword evidence="2" id="KW-0963">Cytoplasm</keyword>
<dbReference type="NCBIfam" id="NF008221">
    <property type="entry name" value="PRK10992.1"/>
    <property type="match status" value="1"/>
</dbReference>
<dbReference type="RefSeq" id="WP_068989326.1">
    <property type="nucleotide sequence ID" value="NZ_CP012418.1"/>
</dbReference>
<keyword evidence="7" id="KW-1185">Reference proteome</keyword>
<name>A0A1B3B8Z6_9GAMM</name>
<dbReference type="GO" id="GO:0005737">
    <property type="term" value="C:cytoplasm"/>
    <property type="evidence" value="ECO:0007669"/>
    <property type="project" value="UniProtKB-SubCell"/>
</dbReference>
<evidence type="ECO:0000256" key="3">
    <source>
        <dbReference type="ARBA" id="ARBA00022723"/>
    </source>
</evidence>
<dbReference type="PATRIC" id="fig|1144748.3.peg.533"/>
<sequence length="224" mass="25706">MNLLTLPLGQIARDIPGANDLFFEHGIDYSCSGKSTLGSSIEEMGLSPDNILEALQKLEARPPSEHELRNLSDEQLIDHILERYHVVHRQQIPELLQLADRVESVHKDHPDCPQGLTQHLHKMSQEMEAHMLKEEQILFPIIRQGMAHMANSPVAVMRMEHDDHSGSLRRLTLLTNNFQLPGDACNSWRSLYDNLKIFQQDLTNHIHTENNILFERIDNYLRGA</sequence>
<dbReference type="PANTHER" id="PTHR36438">
    <property type="entry name" value="IRON-SULFUR CLUSTER REPAIR PROTEIN YTFE"/>
    <property type="match status" value="1"/>
</dbReference>
<evidence type="ECO:0000259" key="5">
    <source>
        <dbReference type="Pfam" id="PF01814"/>
    </source>
</evidence>
<dbReference type="EMBL" id="CP012418">
    <property type="protein sequence ID" value="AOE49251.1"/>
    <property type="molecule type" value="Genomic_DNA"/>
</dbReference>
<feature type="domain" description="Hemerythrin-like" evidence="5">
    <location>
        <begin position="77"/>
        <end position="216"/>
    </location>
</feature>
<dbReference type="Proteomes" id="UP000094147">
    <property type="component" value="Chromosome"/>
</dbReference>
<accession>A0A1B3B8Z6</accession>
<reference evidence="7" key="1">
    <citation type="submission" date="2015-08" db="EMBL/GenBank/DDBJ databases">
        <authorList>
            <person name="Kim K.M."/>
        </authorList>
    </citation>
    <scope>NUCLEOTIDE SEQUENCE [LARGE SCALE GENOMIC DNA]</scope>
    <source>
        <strain evidence="7">KCTC 23892</strain>
    </source>
</reference>
<dbReference type="NCBIfam" id="TIGR03652">
    <property type="entry name" value="FeS_repair_RIC"/>
    <property type="match status" value="1"/>
</dbReference>
<dbReference type="GO" id="GO:0046872">
    <property type="term" value="F:metal ion binding"/>
    <property type="evidence" value="ECO:0007669"/>
    <property type="project" value="UniProtKB-KW"/>
</dbReference>
<dbReference type="Pfam" id="PF01814">
    <property type="entry name" value="Hemerythrin"/>
    <property type="match status" value="1"/>
</dbReference>
<dbReference type="InterPro" id="IPR019903">
    <property type="entry name" value="RIC_family"/>
</dbReference>
<evidence type="ECO:0000313" key="7">
    <source>
        <dbReference type="Proteomes" id="UP000094147"/>
    </source>
</evidence>
<dbReference type="AlphaFoldDB" id="A0A1B3B8Z6"/>
<evidence type="ECO:0000256" key="1">
    <source>
        <dbReference type="ARBA" id="ARBA00004496"/>
    </source>
</evidence>